<name>A0A6N7LFW8_SINTE</name>
<evidence type="ECO:0000313" key="20">
    <source>
        <dbReference type="EMBL" id="MQX16496.1"/>
    </source>
</evidence>
<keyword evidence="3" id="KW-0813">Transport</keyword>
<dbReference type="Pfam" id="PF00034">
    <property type="entry name" value="Cytochrom_C"/>
    <property type="match status" value="1"/>
</dbReference>
<dbReference type="PANTHER" id="PTHR22888:SF9">
    <property type="entry name" value="CYTOCHROME C OXIDASE SUBUNIT 2"/>
    <property type="match status" value="1"/>
</dbReference>
<dbReference type="InterPro" id="IPR014222">
    <property type="entry name" value="Cyt_c_oxidase_su2"/>
</dbReference>
<keyword evidence="6 17" id="KW-0812">Transmembrane</keyword>
<keyword evidence="11" id="KW-0186">Copper</keyword>
<evidence type="ECO:0000256" key="15">
    <source>
        <dbReference type="ARBA" id="ARBA00047816"/>
    </source>
</evidence>
<dbReference type="InterPro" id="IPR036909">
    <property type="entry name" value="Cyt_c-like_dom_sf"/>
</dbReference>
<evidence type="ECO:0000256" key="17">
    <source>
        <dbReference type="SAM" id="Phobius"/>
    </source>
</evidence>
<evidence type="ECO:0000256" key="11">
    <source>
        <dbReference type="ARBA" id="ARBA00023008"/>
    </source>
</evidence>
<feature type="transmembrane region" description="Helical" evidence="17">
    <location>
        <begin position="83"/>
        <end position="108"/>
    </location>
</feature>
<dbReference type="PROSITE" id="PS50857">
    <property type="entry name" value="COX2_CUA"/>
    <property type="match status" value="1"/>
</dbReference>
<dbReference type="SUPFAM" id="SSF49503">
    <property type="entry name" value="Cupredoxins"/>
    <property type="match status" value="1"/>
</dbReference>
<evidence type="ECO:0000256" key="13">
    <source>
        <dbReference type="ARBA" id="ARBA00024688"/>
    </source>
</evidence>
<comment type="caution">
    <text evidence="20">The sequence shown here is derived from an EMBL/GenBank/DDBJ whole genome shotgun (WGS) entry which is preliminary data.</text>
</comment>
<comment type="subcellular location">
    <subcellularLocation>
        <location evidence="1">Membrane</location>
        <topology evidence="1">Multi-pass membrane protein</topology>
    </subcellularLocation>
</comment>
<dbReference type="CDD" id="cd04213">
    <property type="entry name" value="CuRO_CcO_Caa3_II"/>
    <property type="match status" value="1"/>
</dbReference>
<evidence type="ECO:0000256" key="2">
    <source>
        <dbReference type="ARBA" id="ARBA00007866"/>
    </source>
</evidence>
<evidence type="ECO:0000256" key="9">
    <source>
        <dbReference type="ARBA" id="ARBA00022989"/>
    </source>
</evidence>
<evidence type="ECO:0000256" key="3">
    <source>
        <dbReference type="ARBA" id="ARBA00022448"/>
    </source>
</evidence>
<gene>
    <name evidence="20" type="primary">coxB</name>
    <name evidence="20" type="ORF">GHK62_17455</name>
</gene>
<comment type="catalytic activity">
    <reaction evidence="15">
        <text>4 Fe(II)-[cytochrome c] + O2 + 8 H(+)(in) = 4 Fe(III)-[cytochrome c] + 2 H2O + 4 H(+)(out)</text>
        <dbReference type="Rhea" id="RHEA:11436"/>
        <dbReference type="Rhea" id="RHEA-COMP:10350"/>
        <dbReference type="Rhea" id="RHEA-COMP:14399"/>
        <dbReference type="ChEBI" id="CHEBI:15377"/>
        <dbReference type="ChEBI" id="CHEBI:15378"/>
        <dbReference type="ChEBI" id="CHEBI:15379"/>
        <dbReference type="ChEBI" id="CHEBI:29033"/>
        <dbReference type="ChEBI" id="CHEBI:29034"/>
        <dbReference type="EC" id="7.1.1.9"/>
    </reaction>
</comment>
<comment type="function">
    <text evidence="13">Subunits I and II form the functional core of the enzyme complex. Electrons originating in cytochrome c are transferred via heme a and Cu(A) to the binuclear center formed by heme a3 and Cu(B).</text>
</comment>
<evidence type="ECO:0000256" key="1">
    <source>
        <dbReference type="ARBA" id="ARBA00004141"/>
    </source>
</evidence>
<dbReference type="InterPro" id="IPR002429">
    <property type="entry name" value="CcO_II-like_C"/>
</dbReference>
<keyword evidence="21" id="KW-1185">Reference proteome</keyword>
<evidence type="ECO:0000256" key="5">
    <source>
        <dbReference type="ARBA" id="ARBA00022660"/>
    </source>
</evidence>
<dbReference type="RefSeq" id="WP_184108476.1">
    <property type="nucleotide sequence ID" value="NZ_JACIGA010000002.1"/>
</dbReference>
<feature type="domain" description="Cytochrome oxidase subunit II copper A binding" evidence="18">
    <location>
        <begin position="118"/>
        <end position="233"/>
    </location>
</feature>
<protein>
    <recommendedName>
        <fullName evidence="14">Cytochrome aa3 subunit 2</fullName>
    </recommendedName>
</protein>
<keyword evidence="9 17" id="KW-1133">Transmembrane helix</keyword>
<dbReference type="InterPro" id="IPR001505">
    <property type="entry name" value="Copper_CuA"/>
</dbReference>
<evidence type="ECO:0000256" key="8">
    <source>
        <dbReference type="ARBA" id="ARBA00022982"/>
    </source>
</evidence>
<dbReference type="EMBL" id="WITC01000061">
    <property type="protein sequence ID" value="MQX16496.1"/>
    <property type="molecule type" value="Genomic_DNA"/>
</dbReference>
<dbReference type="InterPro" id="IPR009056">
    <property type="entry name" value="Cyt_c-like_dom"/>
</dbReference>
<evidence type="ECO:0000256" key="6">
    <source>
        <dbReference type="ARBA" id="ARBA00022692"/>
    </source>
</evidence>
<dbReference type="GO" id="GO:0005507">
    <property type="term" value="F:copper ion binding"/>
    <property type="evidence" value="ECO:0007669"/>
    <property type="project" value="InterPro"/>
</dbReference>
<dbReference type="PROSITE" id="PS51007">
    <property type="entry name" value="CYTC"/>
    <property type="match status" value="1"/>
</dbReference>
<feature type="transmembrane region" description="Helical" evidence="17">
    <location>
        <begin position="47"/>
        <end position="71"/>
    </location>
</feature>
<dbReference type="SUPFAM" id="SSF46626">
    <property type="entry name" value="Cytochrome c"/>
    <property type="match status" value="1"/>
</dbReference>
<keyword evidence="12 17" id="KW-0472">Membrane</keyword>
<keyword evidence="8" id="KW-0249">Electron transport</keyword>
<evidence type="ECO:0000259" key="19">
    <source>
        <dbReference type="PROSITE" id="PS51007"/>
    </source>
</evidence>
<dbReference type="InterPro" id="IPR045187">
    <property type="entry name" value="CcO_II"/>
</dbReference>
<dbReference type="InterPro" id="IPR008972">
    <property type="entry name" value="Cupredoxin"/>
</dbReference>
<dbReference type="PANTHER" id="PTHR22888">
    <property type="entry name" value="CYTOCHROME C OXIDASE, SUBUNIT II"/>
    <property type="match status" value="1"/>
</dbReference>
<organism evidence="20 21">
    <name type="scientific">Sinorhizobium terangae</name>
    <dbReference type="NCBI Taxonomy" id="110322"/>
    <lineage>
        <taxon>Bacteria</taxon>
        <taxon>Pseudomonadati</taxon>
        <taxon>Pseudomonadota</taxon>
        <taxon>Alphaproteobacteria</taxon>
        <taxon>Hyphomicrobiales</taxon>
        <taxon>Rhizobiaceae</taxon>
        <taxon>Sinorhizobium/Ensifer group</taxon>
        <taxon>Sinorhizobium</taxon>
    </lineage>
</organism>
<keyword evidence="20" id="KW-0560">Oxidoreductase</keyword>
<comment type="similarity">
    <text evidence="2">Belongs to the cytochrome c oxidase subunit 2 family.</text>
</comment>
<reference evidence="20 21" key="1">
    <citation type="journal article" date="2013" name="Genome Biol.">
        <title>Comparative genomics of the core and accessory genomes of 48 Sinorhizobium strains comprising five genospecies.</title>
        <authorList>
            <person name="Sugawara M."/>
            <person name="Epstein B."/>
            <person name="Badgley B.D."/>
            <person name="Unno T."/>
            <person name="Xu L."/>
            <person name="Reese J."/>
            <person name="Gyaneshwar P."/>
            <person name="Denny R."/>
            <person name="Mudge J."/>
            <person name="Bharti A.K."/>
            <person name="Farmer A.D."/>
            <person name="May G.D."/>
            <person name="Woodward J.E."/>
            <person name="Medigue C."/>
            <person name="Vallenet D."/>
            <person name="Lajus A."/>
            <person name="Rouy Z."/>
            <person name="Martinez-Vaz B."/>
            <person name="Tiffin P."/>
            <person name="Young N.D."/>
            <person name="Sadowsky M.J."/>
        </authorList>
    </citation>
    <scope>NUCLEOTIDE SEQUENCE [LARGE SCALE GENOMIC DNA]</scope>
    <source>
        <strain evidence="20 21">USDA4894</strain>
    </source>
</reference>
<evidence type="ECO:0000256" key="16">
    <source>
        <dbReference type="PROSITE-ProRule" id="PRU00433"/>
    </source>
</evidence>
<evidence type="ECO:0000256" key="7">
    <source>
        <dbReference type="ARBA" id="ARBA00022723"/>
    </source>
</evidence>
<dbReference type="InterPro" id="IPR034236">
    <property type="entry name" value="CuRO_CcO_Caa3_II"/>
</dbReference>
<evidence type="ECO:0000259" key="18">
    <source>
        <dbReference type="PROSITE" id="PS50857"/>
    </source>
</evidence>
<accession>A0A6N7LFW8</accession>
<dbReference type="PROSITE" id="PS00078">
    <property type="entry name" value="COX2"/>
    <property type="match status" value="1"/>
</dbReference>
<sequence length="332" mass="35850">MVFGCHLQQRPSAFARFATGSPLLCCGCAGHQSALDAAGSEADATSFLFWILVGAGALIWLAVVGLLVYAIGDRRRMWSEDAAGKLILWGGPVFSSTVLFGLLTYTFWLMPGLRPSIDSALRIEITGTQFWWRVVYHKSPGPPAISANEVRLPVGERVEFVLRSDDVIHSFWIPSLGGKMDMIPGRTNTLPLLANRAGTYGGACTEFCGTSHALMAFSAVAMMPDDFERWLATQSSPAATAPAPGQDLFMRHGCGSCHRIDGTEARGLVGPDLSHLGGRETVGAGILPNTEETIARFITEPEVLKPGTRMPSFAMLPPEEIRAIARYLKGLR</sequence>
<dbReference type="AlphaFoldDB" id="A0A6N7LFW8"/>
<dbReference type="GO" id="GO:0020037">
    <property type="term" value="F:heme binding"/>
    <property type="evidence" value="ECO:0007669"/>
    <property type="project" value="InterPro"/>
</dbReference>
<keyword evidence="5" id="KW-0679">Respiratory chain</keyword>
<evidence type="ECO:0000256" key="12">
    <source>
        <dbReference type="ARBA" id="ARBA00023136"/>
    </source>
</evidence>
<dbReference type="NCBIfam" id="TIGR02866">
    <property type="entry name" value="CoxB"/>
    <property type="match status" value="1"/>
</dbReference>
<dbReference type="GO" id="GO:0016491">
    <property type="term" value="F:oxidoreductase activity"/>
    <property type="evidence" value="ECO:0007669"/>
    <property type="project" value="UniProtKB-KW"/>
</dbReference>
<proteinExistence type="inferred from homology"/>
<dbReference type="Pfam" id="PF00116">
    <property type="entry name" value="COX2"/>
    <property type="match status" value="1"/>
</dbReference>
<evidence type="ECO:0000313" key="21">
    <source>
        <dbReference type="Proteomes" id="UP000439983"/>
    </source>
</evidence>
<dbReference type="GO" id="GO:0016020">
    <property type="term" value="C:membrane"/>
    <property type="evidence" value="ECO:0007669"/>
    <property type="project" value="UniProtKB-SubCell"/>
</dbReference>
<feature type="domain" description="Cytochrome c" evidence="19">
    <location>
        <begin position="240"/>
        <end position="332"/>
    </location>
</feature>
<dbReference type="GO" id="GO:0004129">
    <property type="term" value="F:cytochrome-c oxidase activity"/>
    <property type="evidence" value="ECO:0007669"/>
    <property type="project" value="UniProtKB-EC"/>
</dbReference>
<evidence type="ECO:0000256" key="14">
    <source>
        <dbReference type="ARBA" id="ARBA00031399"/>
    </source>
</evidence>
<evidence type="ECO:0000256" key="10">
    <source>
        <dbReference type="ARBA" id="ARBA00023004"/>
    </source>
</evidence>
<keyword evidence="10 16" id="KW-0408">Iron</keyword>
<dbReference type="GO" id="GO:0042773">
    <property type="term" value="P:ATP synthesis coupled electron transport"/>
    <property type="evidence" value="ECO:0007669"/>
    <property type="project" value="TreeGrafter"/>
</dbReference>
<dbReference type="Proteomes" id="UP000439983">
    <property type="component" value="Unassembled WGS sequence"/>
</dbReference>
<keyword evidence="4 16" id="KW-0349">Heme</keyword>
<evidence type="ECO:0000256" key="4">
    <source>
        <dbReference type="ARBA" id="ARBA00022617"/>
    </source>
</evidence>
<dbReference type="Gene3D" id="2.60.40.420">
    <property type="entry name" value="Cupredoxins - blue copper proteins"/>
    <property type="match status" value="1"/>
</dbReference>
<keyword evidence="7 16" id="KW-0479">Metal-binding</keyword>